<feature type="zinc finger region" description="C4-type" evidence="12">
    <location>
        <begin position="303"/>
        <end position="320"/>
    </location>
</feature>
<comment type="subcellular location">
    <subcellularLocation>
        <location evidence="1 11">Nucleus</location>
    </subcellularLocation>
</comment>
<comment type="similarity">
    <text evidence="2 11">Belongs to the GTF2H2 family.</text>
</comment>
<keyword evidence="6 11" id="KW-0862">Zinc</keyword>
<name>A0A0G4I5I8_9ALVE</name>
<evidence type="ECO:0000259" key="14">
    <source>
        <dbReference type="PROSITE" id="PS50234"/>
    </source>
</evidence>
<dbReference type="InterPro" id="IPR007198">
    <property type="entry name" value="Ssl1-like"/>
</dbReference>
<dbReference type="Pfam" id="PF04056">
    <property type="entry name" value="Ssl1"/>
    <property type="match status" value="1"/>
</dbReference>
<evidence type="ECO:0000256" key="2">
    <source>
        <dbReference type="ARBA" id="ARBA00006092"/>
    </source>
</evidence>
<dbReference type="PANTHER" id="PTHR12695:SF2">
    <property type="entry name" value="GENERAL TRANSCRIPTION FACTOR IIH SUBUNIT 2-RELATED"/>
    <property type="match status" value="1"/>
</dbReference>
<reference evidence="15" key="1">
    <citation type="submission" date="2014-11" db="EMBL/GenBank/DDBJ databases">
        <authorList>
            <person name="Otto D Thomas"/>
            <person name="Naeem Raeece"/>
        </authorList>
    </citation>
    <scope>NUCLEOTIDE SEQUENCE</scope>
</reference>
<keyword evidence="7 11" id="KW-0805">Transcription regulation</keyword>
<proteinExistence type="inferred from homology"/>
<dbReference type="GO" id="GO:0000439">
    <property type="term" value="C:transcription factor TFIIH core complex"/>
    <property type="evidence" value="ECO:0007669"/>
    <property type="project" value="InterPro"/>
</dbReference>
<keyword evidence="5" id="KW-0863">Zinc-finger</keyword>
<keyword evidence="9" id="KW-0234">DNA repair</keyword>
<dbReference type="PANTHER" id="PTHR12695">
    <property type="entry name" value="GENERAL TRANSCRIPTION FACTOR IIH SUBUNIT 2"/>
    <property type="match status" value="1"/>
</dbReference>
<evidence type="ECO:0000256" key="5">
    <source>
        <dbReference type="ARBA" id="ARBA00022771"/>
    </source>
</evidence>
<dbReference type="Gene3D" id="3.30.40.10">
    <property type="entry name" value="Zinc/RING finger domain, C3HC4 (zinc finger)"/>
    <property type="match status" value="1"/>
</dbReference>
<evidence type="ECO:0000256" key="9">
    <source>
        <dbReference type="ARBA" id="ARBA00023204"/>
    </source>
</evidence>
<dbReference type="SUPFAM" id="SSF57889">
    <property type="entry name" value="Cysteine-rich domain"/>
    <property type="match status" value="1"/>
</dbReference>
<feature type="domain" description="VWFA" evidence="14">
    <location>
        <begin position="84"/>
        <end position="275"/>
    </location>
</feature>
<dbReference type="InterPro" id="IPR036465">
    <property type="entry name" value="vWFA_dom_sf"/>
</dbReference>
<feature type="region of interest" description="Disordered" evidence="13">
    <location>
        <begin position="1"/>
        <end position="35"/>
    </location>
</feature>
<dbReference type="PIRSF" id="PIRSF015919">
    <property type="entry name" value="TFIIH_SSL1"/>
    <property type="match status" value="1"/>
</dbReference>
<evidence type="ECO:0000256" key="1">
    <source>
        <dbReference type="ARBA" id="ARBA00004123"/>
    </source>
</evidence>
<dbReference type="InterPro" id="IPR004595">
    <property type="entry name" value="TFIIH_C1-like_dom"/>
</dbReference>
<evidence type="ECO:0000256" key="7">
    <source>
        <dbReference type="ARBA" id="ARBA00023015"/>
    </source>
</evidence>
<dbReference type="GO" id="GO:0006289">
    <property type="term" value="P:nucleotide-excision repair"/>
    <property type="evidence" value="ECO:0007669"/>
    <property type="project" value="UniProtKB-UniRule"/>
</dbReference>
<evidence type="ECO:0000256" key="4">
    <source>
        <dbReference type="ARBA" id="ARBA00022763"/>
    </source>
</evidence>
<keyword evidence="10 11" id="KW-0539">Nucleus</keyword>
<keyword evidence="4" id="KW-0227">DNA damage</keyword>
<evidence type="ECO:0000256" key="12">
    <source>
        <dbReference type="PIRSR" id="PIRSR015919-1"/>
    </source>
</evidence>
<feature type="compositionally biased region" description="Basic and acidic residues" evidence="13">
    <location>
        <begin position="1"/>
        <end position="23"/>
    </location>
</feature>
<dbReference type="GO" id="GO:0006351">
    <property type="term" value="P:DNA-templated transcription"/>
    <property type="evidence" value="ECO:0007669"/>
    <property type="project" value="InterPro"/>
</dbReference>
<dbReference type="GO" id="GO:0008270">
    <property type="term" value="F:zinc ion binding"/>
    <property type="evidence" value="ECO:0007669"/>
    <property type="project" value="UniProtKB-UniRule"/>
</dbReference>
<evidence type="ECO:0000256" key="3">
    <source>
        <dbReference type="ARBA" id="ARBA00022723"/>
    </source>
</evidence>
<dbReference type="PROSITE" id="PS50234">
    <property type="entry name" value="VWFA"/>
    <property type="match status" value="1"/>
</dbReference>
<organism evidence="15">
    <name type="scientific">Chromera velia CCMP2878</name>
    <dbReference type="NCBI Taxonomy" id="1169474"/>
    <lineage>
        <taxon>Eukaryota</taxon>
        <taxon>Sar</taxon>
        <taxon>Alveolata</taxon>
        <taxon>Colpodellida</taxon>
        <taxon>Chromeraceae</taxon>
        <taxon>Chromera</taxon>
    </lineage>
</organism>
<dbReference type="AlphaFoldDB" id="A0A0G4I5I8"/>
<dbReference type="SMART" id="SM00327">
    <property type="entry name" value="VWA"/>
    <property type="match status" value="1"/>
</dbReference>
<dbReference type="SUPFAM" id="SSF53300">
    <property type="entry name" value="vWA-like"/>
    <property type="match status" value="1"/>
</dbReference>
<dbReference type="GO" id="GO:0005675">
    <property type="term" value="C:transcription factor TFIIH holo complex"/>
    <property type="evidence" value="ECO:0007669"/>
    <property type="project" value="UniProtKB-UniRule"/>
</dbReference>
<dbReference type="InterPro" id="IPR012170">
    <property type="entry name" value="TFIIH_SSL1/p44"/>
</dbReference>
<evidence type="ECO:0000256" key="13">
    <source>
        <dbReference type="SAM" id="MobiDB-lite"/>
    </source>
</evidence>
<dbReference type="EMBL" id="CDMZ01005198">
    <property type="protein sequence ID" value="CEM52262.1"/>
    <property type="molecule type" value="Genomic_DNA"/>
</dbReference>
<evidence type="ECO:0000256" key="11">
    <source>
        <dbReference type="PIRNR" id="PIRNR015919"/>
    </source>
</evidence>
<keyword evidence="3 11" id="KW-0479">Metal-binding</keyword>
<dbReference type="InterPro" id="IPR002035">
    <property type="entry name" value="VWF_A"/>
</dbReference>
<dbReference type="NCBIfam" id="TIGR00622">
    <property type="entry name" value="ssl1"/>
    <property type="match status" value="1"/>
</dbReference>
<evidence type="ECO:0000256" key="8">
    <source>
        <dbReference type="ARBA" id="ARBA00023163"/>
    </source>
</evidence>
<protein>
    <recommendedName>
        <fullName evidence="11">General transcription factor IIH subunit</fullName>
    </recommendedName>
</protein>
<dbReference type="VEuPathDB" id="CryptoDB:Cvel_11181"/>
<evidence type="ECO:0000256" key="6">
    <source>
        <dbReference type="ARBA" id="ARBA00022833"/>
    </source>
</evidence>
<sequence length="468" mass="50540">MDKEGGGDPEGRAFVEDAFREEERRDEEEAERGGYNWEQDLERPWELVREDKGQLVDEARENKRRRRLVVGEAKAHVRKMMIRNLVLIVDNSSAMGESDLKPSRKKLAHGCITEFIKEFFQLNPISQLSIVALQDRVAKIVTPLSANPEGQIRALEDFLQQNKHEGHPSLQNALQKVEALTASLPPYGTREALVVWGSLATIDPGNVLDSIAMAKRTNLRLSVVSMTPELYILKKMTKETGGSMSVALDREHFRAILLAHTAAPEWQPTLVKDALVPMGFPELKTNFSLCICHGRFVQSSFECPQCSARICEIPAKCAHCTLHLASSVDIGRGYHHLFPPEPFEPAGGEESDDLLYECGGCFQSFSGGAGRCPRCKTIFCGVCDDFIHREIHQCTGCLLPPASGGGPGHGADGGGTGASAVRGTAGAEGGRPLAAAGGGVTAKRGPAVGSSGGGQVLFASGGVRLERC</sequence>
<dbReference type="InterPro" id="IPR046349">
    <property type="entry name" value="C1-like_sf"/>
</dbReference>
<accession>A0A0G4I5I8</accession>
<dbReference type="PhylomeDB" id="A0A0G4I5I8"/>
<dbReference type="SMART" id="SM01047">
    <property type="entry name" value="C1_4"/>
    <property type="match status" value="1"/>
</dbReference>
<gene>
    <name evidence="15" type="ORF">Cvel_11181</name>
</gene>
<dbReference type="GO" id="GO:0006357">
    <property type="term" value="P:regulation of transcription by RNA polymerase II"/>
    <property type="evidence" value="ECO:0007669"/>
    <property type="project" value="TreeGrafter"/>
</dbReference>
<keyword evidence="8 11" id="KW-0804">Transcription</keyword>
<evidence type="ECO:0000313" key="15">
    <source>
        <dbReference type="EMBL" id="CEM52262.1"/>
    </source>
</evidence>
<dbReference type="InterPro" id="IPR013083">
    <property type="entry name" value="Znf_RING/FYVE/PHD"/>
</dbReference>
<dbReference type="Gene3D" id="3.40.50.410">
    <property type="entry name" value="von Willebrand factor, type A domain"/>
    <property type="match status" value="1"/>
</dbReference>
<evidence type="ECO:0000256" key="10">
    <source>
        <dbReference type="ARBA" id="ARBA00023242"/>
    </source>
</evidence>